<protein>
    <submittedName>
        <fullName evidence="1">Uncharacterized protein</fullName>
    </submittedName>
</protein>
<dbReference type="EMBL" id="ML208359">
    <property type="protein sequence ID" value="TFK68096.1"/>
    <property type="molecule type" value="Genomic_DNA"/>
</dbReference>
<accession>A0ACD3ARD5</accession>
<evidence type="ECO:0000313" key="1">
    <source>
        <dbReference type="EMBL" id="TFK68096.1"/>
    </source>
</evidence>
<keyword evidence="2" id="KW-1185">Reference proteome</keyword>
<reference evidence="1 2" key="1">
    <citation type="journal article" date="2019" name="Nat. Ecol. Evol.">
        <title>Megaphylogeny resolves global patterns of mushroom evolution.</title>
        <authorList>
            <person name="Varga T."/>
            <person name="Krizsan K."/>
            <person name="Foldi C."/>
            <person name="Dima B."/>
            <person name="Sanchez-Garcia M."/>
            <person name="Sanchez-Ramirez S."/>
            <person name="Szollosi G.J."/>
            <person name="Szarkandi J.G."/>
            <person name="Papp V."/>
            <person name="Albert L."/>
            <person name="Andreopoulos W."/>
            <person name="Angelini C."/>
            <person name="Antonin V."/>
            <person name="Barry K.W."/>
            <person name="Bougher N.L."/>
            <person name="Buchanan P."/>
            <person name="Buyck B."/>
            <person name="Bense V."/>
            <person name="Catcheside P."/>
            <person name="Chovatia M."/>
            <person name="Cooper J."/>
            <person name="Damon W."/>
            <person name="Desjardin D."/>
            <person name="Finy P."/>
            <person name="Geml J."/>
            <person name="Haridas S."/>
            <person name="Hughes K."/>
            <person name="Justo A."/>
            <person name="Karasinski D."/>
            <person name="Kautmanova I."/>
            <person name="Kiss B."/>
            <person name="Kocsube S."/>
            <person name="Kotiranta H."/>
            <person name="LaButti K.M."/>
            <person name="Lechner B.E."/>
            <person name="Liimatainen K."/>
            <person name="Lipzen A."/>
            <person name="Lukacs Z."/>
            <person name="Mihaltcheva S."/>
            <person name="Morgado L.N."/>
            <person name="Niskanen T."/>
            <person name="Noordeloos M.E."/>
            <person name="Ohm R.A."/>
            <person name="Ortiz-Santana B."/>
            <person name="Ovrebo C."/>
            <person name="Racz N."/>
            <person name="Riley R."/>
            <person name="Savchenko A."/>
            <person name="Shiryaev A."/>
            <person name="Soop K."/>
            <person name="Spirin V."/>
            <person name="Szebenyi C."/>
            <person name="Tomsovsky M."/>
            <person name="Tulloss R.E."/>
            <person name="Uehling J."/>
            <person name="Grigoriev I.V."/>
            <person name="Vagvolgyi C."/>
            <person name="Papp T."/>
            <person name="Martin F.M."/>
            <person name="Miettinen O."/>
            <person name="Hibbett D.S."/>
            <person name="Nagy L.G."/>
        </authorList>
    </citation>
    <scope>NUCLEOTIDE SEQUENCE [LARGE SCALE GENOMIC DNA]</scope>
    <source>
        <strain evidence="1 2">NL-1719</strain>
    </source>
</reference>
<dbReference type="Proteomes" id="UP000308600">
    <property type="component" value="Unassembled WGS sequence"/>
</dbReference>
<sequence>MAPISQTRASKRAPATASKPQRTTNRPTAKESSGGSDSDNQASKSRRKRVYDSDALDDESEDENAQGSSRVSTNKKGKRTKASNKSPKKASAAKRPRKKAKASSDAADVDEEDAEIELAEGQKVIGVIVQAPKTGRVPPGQISRNTLNFLTQLKDPDCNDRDWFLRLEPVYRLAEQEWKAFVEAFTDSLAEVDGQIPPLPPKDVIHRIYRDMRFSNDKTPYKTGFSASFSRSGRKGIFAHFRPGDSLIAAGLWCPGRNELETVRSSIKRSPRRLREAIAAPDFIEYFGEPTPRKDGGRRSIFGMEDELKVAPKGVEKNHPDIDLLKCRSFAVSHRFLDSEVLDPDFKEKLASVAKVLRPFVHCLNDMLTISNDDDSDDGEDEDEEGTEVGE</sequence>
<name>A0ACD3ARD5_9AGAR</name>
<evidence type="ECO:0000313" key="2">
    <source>
        <dbReference type="Proteomes" id="UP000308600"/>
    </source>
</evidence>
<gene>
    <name evidence="1" type="ORF">BDN72DRAFT_769846</name>
</gene>
<proteinExistence type="predicted"/>
<organism evidence="1 2">
    <name type="scientific">Pluteus cervinus</name>
    <dbReference type="NCBI Taxonomy" id="181527"/>
    <lineage>
        <taxon>Eukaryota</taxon>
        <taxon>Fungi</taxon>
        <taxon>Dikarya</taxon>
        <taxon>Basidiomycota</taxon>
        <taxon>Agaricomycotina</taxon>
        <taxon>Agaricomycetes</taxon>
        <taxon>Agaricomycetidae</taxon>
        <taxon>Agaricales</taxon>
        <taxon>Pluteineae</taxon>
        <taxon>Pluteaceae</taxon>
        <taxon>Pluteus</taxon>
    </lineage>
</organism>